<evidence type="ECO:0000256" key="3">
    <source>
        <dbReference type="ARBA" id="ARBA00022685"/>
    </source>
</evidence>
<feature type="active site" evidence="4">
    <location>
        <position position="418"/>
    </location>
</feature>
<evidence type="ECO:0000256" key="2">
    <source>
        <dbReference type="ARBA" id="ARBA00012332"/>
    </source>
</evidence>
<dbReference type="InterPro" id="IPR024079">
    <property type="entry name" value="MetalloPept_cat_dom_sf"/>
</dbReference>
<comment type="catalytic activity">
    <reaction evidence="1">
        <text>Endopeptidase of broad specificity.</text>
        <dbReference type="EC" id="3.4.24.81"/>
    </reaction>
</comment>
<dbReference type="InterPro" id="IPR001762">
    <property type="entry name" value="Disintegrin_dom"/>
</dbReference>
<evidence type="ECO:0000259" key="7">
    <source>
        <dbReference type="PROSITE" id="PS50215"/>
    </source>
</evidence>
<dbReference type="GO" id="GO:0005886">
    <property type="term" value="C:plasma membrane"/>
    <property type="evidence" value="ECO:0007669"/>
    <property type="project" value="TreeGrafter"/>
</dbReference>
<protein>
    <recommendedName>
        <fullName evidence="2">ADAM10 endopeptidase</fullName>
        <ecNumber evidence="2">3.4.24.81</ecNumber>
    </recommendedName>
</protein>
<proteinExistence type="predicted"/>
<evidence type="ECO:0000256" key="4">
    <source>
        <dbReference type="PROSITE-ProRule" id="PRU00276"/>
    </source>
</evidence>
<evidence type="ECO:0000313" key="9">
    <source>
        <dbReference type="Proteomes" id="UP000549394"/>
    </source>
</evidence>
<keyword evidence="3" id="KW-0165">Cleavage on pair of basic residues</keyword>
<dbReference type="PANTHER" id="PTHR45702">
    <property type="entry name" value="ADAM10/ADAM17 METALLOPEPTIDASE FAMILY MEMBER"/>
    <property type="match status" value="1"/>
</dbReference>
<evidence type="ECO:0000259" key="6">
    <source>
        <dbReference type="PROSITE" id="PS50214"/>
    </source>
</evidence>
<keyword evidence="9" id="KW-1185">Reference proteome</keyword>
<keyword evidence="4" id="KW-0862">Zinc</keyword>
<dbReference type="Proteomes" id="UP000549394">
    <property type="component" value="Unassembled WGS sequence"/>
</dbReference>
<keyword evidence="5" id="KW-1133">Transmembrane helix</keyword>
<reference evidence="8 9" key="1">
    <citation type="submission" date="2020-08" db="EMBL/GenBank/DDBJ databases">
        <authorList>
            <person name="Hejnol A."/>
        </authorList>
    </citation>
    <scope>NUCLEOTIDE SEQUENCE [LARGE SCALE GENOMIC DNA]</scope>
</reference>
<feature type="domain" description="Disintegrin" evidence="6">
    <location>
        <begin position="489"/>
        <end position="588"/>
    </location>
</feature>
<accession>A0A7I8V618</accession>
<dbReference type="OrthoDB" id="2149267at2759"/>
<dbReference type="EC" id="3.4.24.81" evidence="2"/>
<dbReference type="SUPFAM" id="SSF55486">
    <property type="entry name" value="Metalloproteases ('zincins'), catalytic domain"/>
    <property type="match status" value="1"/>
</dbReference>
<dbReference type="AlphaFoldDB" id="A0A7I8V618"/>
<organism evidence="8 9">
    <name type="scientific">Dimorphilus gyrociliatus</name>
    <dbReference type="NCBI Taxonomy" id="2664684"/>
    <lineage>
        <taxon>Eukaryota</taxon>
        <taxon>Metazoa</taxon>
        <taxon>Spiralia</taxon>
        <taxon>Lophotrochozoa</taxon>
        <taxon>Annelida</taxon>
        <taxon>Polychaeta</taxon>
        <taxon>Polychaeta incertae sedis</taxon>
        <taxon>Dinophilidae</taxon>
        <taxon>Dimorphilus</taxon>
    </lineage>
</organism>
<dbReference type="InterPro" id="IPR036436">
    <property type="entry name" value="Disintegrin_dom_sf"/>
</dbReference>
<dbReference type="EMBL" id="CAJFCJ010000001">
    <property type="protein sequence ID" value="CAD5110621.1"/>
    <property type="molecule type" value="Genomic_DNA"/>
</dbReference>
<evidence type="ECO:0000256" key="1">
    <source>
        <dbReference type="ARBA" id="ARBA00001809"/>
    </source>
</evidence>
<dbReference type="SUPFAM" id="SSF57552">
    <property type="entry name" value="Blood coagulation inhibitor (disintegrin)"/>
    <property type="match status" value="1"/>
</dbReference>
<dbReference type="GO" id="GO:0007219">
    <property type="term" value="P:Notch signaling pathway"/>
    <property type="evidence" value="ECO:0007669"/>
    <property type="project" value="TreeGrafter"/>
</dbReference>
<keyword evidence="4" id="KW-0479">Metal-binding</keyword>
<dbReference type="PROSITE" id="PS50214">
    <property type="entry name" value="DISINTEGRIN_2"/>
    <property type="match status" value="1"/>
</dbReference>
<keyword evidence="5" id="KW-0812">Transmembrane</keyword>
<dbReference type="Pfam" id="PF21299">
    <property type="entry name" value="ADAM10_Cys-rich"/>
    <property type="match status" value="1"/>
</dbReference>
<comment type="caution">
    <text evidence="8">The sequence shown here is derived from an EMBL/GenBank/DDBJ whole genome shotgun (WGS) entry which is preliminary data.</text>
</comment>
<feature type="binding site" evidence="4">
    <location>
        <position position="421"/>
    </location>
    <ligand>
        <name>Zn(2+)</name>
        <dbReference type="ChEBI" id="CHEBI:29105"/>
        <note>catalytic</note>
    </ligand>
</feature>
<dbReference type="InterPro" id="IPR001590">
    <property type="entry name" value="Peptidase_M12B"/>
</dbReference>
<dbReference type="Gene3D" id="3.40.390.10">
    <property type="entry name" value="Collagenase (Catalytic Domain)"/>
    <property type="match status" value="1"/>
</dbReference>
<dbReference type="Pfam" id="PF00200">
    <property type="entry name" value="Disintegrin"/>
    <property type="match status" value="1"/>
</dbReference>
<feature type="domain" description="Peptidase M12B" evidence="7">
    <location>
        <begin position="256"/>
        <end position="473"/>
    </location>
</feature>
<dbReference type="InterPro" id="IPR049038">
    <property type="entry name" value="ADAM10_Cys-rich"/>
</dbReference>
<comment type="caution">
    <text evidence="4">Lacks conserved residue(s) required for the propagation of feature annotation.</text>
</comment>
<dbReference type="GO" id="GO:0004222">
    <property type="term" value="F:metalloendopeptidase activity"/>
    <property type="evidence" value="ECO:0007669"/>
    <property type="project" value="InterPro"/>
</dbReference>
<dbReference type="SMART" id="SM00050">
    <property type="entry name" value="DISIN"/>
    <property type="match status" value="1"/>
</dbReference>
<feature type="transmembrane region" description="Helical" evidence="5">
    <location>
        <begin position="708"/>
        <end position="727"/>
    </location>
</feature>
<dbReference type="Gene3D" id="4.10.70.10">
    <property type="entry name" value="Disintegrin domain"/>
    <property type="match status" value="1"/>
</dbReference>
<dbReference type="PANTHER" id="PTHR45702:SF3">
    <property type="entry name" value="KUZBANIAN-LIKE, ISOFORM A"/>
    <property type="match status" value="1"/>
</dbReference>
<dbReference type="PROSITE" id="PS50215">
    <property type="entry name" value="ADAM_MEPRO"/>
    <property type="match status" value="1"/>
</dbReference>
<keyword evidence="5" id="KW-0472">Membrane</keyword>
<dbReference type="InterPro" id="IPR051489">
    <property type="entry name" value="ADAM_Metalloproteinase"/>
</dbReference>
<dbReference type="GO" id="GO:0046872">
    <property type="term" value="F:metal ion binding"/>
    <property type="evidence" value="ECO:0007669"/>
    <property type="project" value="UniProtKB-KW"/>
</dbReference>
<name>A0A7I8V618_9ANNE</name>
<dbReference type="GO" id="GO:0006509">
    <property type="term" value="P:membrane protein ectodomain proteolysis"/>
    <property type="evidence" value="ECO:0007669"/>
    <property type="project" value="TreeGrafter"/>
</dbReference>
<gene>
    <name evidence="8" type="ORF">DGYR_LOCUS3</name>
</gene>
<feature type="binding site" evidence="4">
    <location>
        <position position="427"/>
    </location>
    <ligand>
        <name>Zn(2+)</name>
        <dbReference type="ChEBI" id="CHEBI:29105"/>
        <note>catalytic</note>
    </ligand>
</feature>
<feature type="binding site" evidence="4">
    <location>
        <position position="417"/>
    </location>
    <ligand>
        <name>Zn(2+)</name>
        <dbReference type="ChEBI" id="CHEBI:29105"/>
        <note>catalytic</note>
    </ligand>
</feature>
<sequence length="754" mass="85986">MTTNFLLIVLISSTDIYETKLLARADRQSCAVNLFPYSFWFMTASLLTLPSYSFSLPPSSNQPSIPFVKYYEQFNYRINIKDRLKRSTKEDDVIEWNFKAHQRRFNLVLKRDANLFTPDASFETSKGKFTFNKPRFYRGHVLGDNDSVAYGIVSDDGIFQGKIQRGKDIFSIEKQDSPSTPMIIYKEADIEASLFDRTSLSRLKLVGHSKGCLYWLIFFFLKSNNHKKMPSRFPCAAKRENRGNARRKRAVNPRKTTCTLFLQADHLFYERYNDIGSVLQQLTHHVQTLNEIFNPIDFDGNGLPDNIGFVIKKIKINTDKNDKKYKFPDNYGVERFLEMFSEENFDDYCLAYMFTRRDFEKGTLGLAWTGDWENAGGICEKYDVFHGSRKSLNTGVITTFNYGKDVPSIVSHMTFAHEIGHSMGSNHDPETSVCSPGGVEGTYLMYSIAVWANKPNNKKFSKCSTESMSKIINIKAKHDIYGCFIENKIAICGNSLVEEDEECDCGWKDNCREQCCYPQISHPPPSYKACRLKNGATCSPSAGSCCSNSCRPYEKTEEIICSPASRCQEKRLCDGNSISCPSPLYKPNNTLCDTDLVCQQGKCSASICLAYNLEPCLCEQPLHHCHVCCQKLGQSSTCKSSFSWNESPTNLPNLLARPGSPCANYKGYCDVFHKCRSVDEESSLNVLRNFLSPSPISLTMKEWIVEKWYLVLIMAISLIIILVSFCIREGERGGNLWEGDREREREKDKIKRIY</sequence>
<evidence type="ECO:0000313" key="8">
    <source>
        <dbReference type="EMBL" id="CAD5110621.1"/>
    </source>
</evidence>
<evidence type="ECO:0000256" key="5">
    <source>
        <dbReference type="SAM" id="Phobius"/>
    </source>
</evidence>
<dbReference type="Pfam" id="PF13574">
    <property type="entry name" value="Reprolysin_2"/>
    <property type="match status" value="1"/>
</dbReference>